<evidence type="ECO:0000313" key="8">
    <source>
        <dbReference type="Proteomes" id="UP000214646"/>
    </source>
</evidence>
<dbReference type="InterPro" id="IPR003593">
    <property type="entry name" value="AAA+_ATPase"/>
</dbReference>
<comment type="similarity">
    <text evidence="1">Belongs to the ABC transporter superfamily.</text>
</comment>
<evidence type="ECO:0000259" key="6">
    <source>
        <dbReference type="PROSITE" id="PS50893"/>
    </source>
</evidence>
<dbReference type="SUPFAM" id="SSF52540">
    <property type="entry name" value="P-loop containing nucleoside triphosphate hydrolases"/>
    <property type="match status" value="1"/>
</dbReference>
<keyword evidence="5 7" id="KW-0067">ATP-binding</keyword>
<keyword evidence="8" id="KW-1185">Reference proteome</keyword>
<keyword evidence="4" id="KW-0547">Nucleotide-binding</keyword>
<protein>
    <submittedName>
        <fullName evidence="7">Daunorubicin resistance ABC transporter, ATP-binding protein</fullName>
    </submittedName>
</protein>
<evidence type="ECO:0000256" key="1">
    <source>
        <dbReference type="ARBA" id="ARBA00005417"/>
    </source>
</evidence>
<dbReference type="Gene3D" id="3.40.50.300">
    <property type="entry name" value="P-loop containing nucleotide triphosphate hydrolases"/>
    <property type="match status" value="1"/>
</dbReference>
<dbReference type="Pfam" id="PF00005">
    <property type="entry name" value="ABC_tran"/>
    <property type="match status" value="1"/>
</dbReference>
<proteinExistence type="inferred from homology"/>
<organism evidence="7 8">
    <name type="scientific">Fimbriiglobus ruber</name>
    <dbReference type="NCBI Taxonomy" id="1908690"/>
    <lineage>
        <taxon>Bacteria</taxon>
        <taxon>Pseudomonadati</taxon>
        <taxon>Planctomycetota</taxon>
        <taxon>Planctomycetia</taxon>
        <taxon>Gemmatales</taxon>
        <taxon>Gemmataceae</taxon>
        <taxon>Fimbriiglobus</taxon>
    </lineage>
</organism>
<dbReference type="GO" id="GO:0005524">
    <property type="term" value="F:ATP binding"/>
    <property type="evidence" value="ECO:0007669"/>
    <property type="project" value="UniProtKB-KW"/>
</dbReference>
<dbReference type="PROSITE" id="PS50893">
    <property type="entry name" value="ABC_TRANSPORTER_2"/>
    <property type="match status" value="1"/>
</dbReference>
<keyword evidence="3" id="KW-0536">Nodulation</keyword>
<feature type="domain" description="ABC transporter" evidence="6">
    <location>
        <begin position="7"/>
        <end position="237"/>
    </location>
</feature>
<dbReference type="InterPro" id="IPR027417">
    <property type="entry name" value="P-loop_NTPase"/>
</dbReference>
<dbReference type="InterPro" id="IPR003439">
    <property type="entry name" value="ABC_transporter-like_ATP-bd"/>
</dbReference>
<accession>A0A225EBD5</accession>
<evidence type="ECO:0000313" key="7">
    <source>
        <dbReference type="EMBL" id="OWK45697.1"/>
    </source>
</evidence>
<dbReference type="InterPro" id="IPR050763">
    <property type="entry name" value="ABC_transporter_ATP-binding"/>
</dbReference>
<dbReference type="PROSITE" id="PS00211">
    <property type="entry name" value="ABC_TRANSPORTER_1"/>
    <property type="match status" value="1"/>
</dbReference>
<dbReference type="InterPro" id="IPR017871">
    <property type="entry name" value="ABC_transporter-like_CS"/>
</dbReference>
<dbReference type="AlphaFoldDB" id="A0A225EBD5"/>
<dbReference type="Proteomes" id="UP000214646">
    <property type="component" value="Unassembled WGS sequence"/>
</dbReference>
<evidence type="ECO:0000256" key="3">
    <source>
        <dbReference type="ARBA" id="ARBA00022458"/>
    </source>
</evidence>
<dbReference type="OrthoDB" id="260689at2"/>
<evidence type="ECO:0000256" key="4">
    <source>
        <dbReference type="ARBA" id="ARBA00022741"/>
    </source>
</evidence>
<reference evidence="8" key="1">
    <citation type="submission" date="2017-06" db="EMBL/GenBank/DDBJ databases">
        <title>Genome analysis of Fimbriiglobus ruber SP5, the first member of the order Planctomycetales with confirmed chitinolytic capability.</title>
        <authorList>
            <person name="Ravin N.V."/>
            <person name="Rakitin A.L."/>
            <person name="Ivanova A.A."/>
            <person name="Beletsky A.V."/>
            <person name="Kulichevskaya I.S."/>
            <person name="Mardanov A.V."/>
            <person name="Dedysh S.N."/>
        </authorList>
    </citation>
    <scope>NUCLEOTIDE SEQUENCE [LARGE SCALE GENOMIC DNA]</scope>
    <source>
        <strain evidence="8">SP5</strain>
    </source>
</reference>
<name>A0A225EBD5_9BACT</name>
<dbReference type="GO" id="GO:0016887">
    <property type="term" value="F:ATP hydrolysis activity"/>
    <property type="evidence" value="ECO:0007669"/>
    <property type="project" value="InterPro"/>
</dbReference>
<keyword evidence="2" id="KW-0813">Transport</keyword>
<dbReference type="SMART" id="SM00382">
    <property type="entry name" value="AAA"/>
    <property type="match status" value="1"/>
</dbReference>
<sequence>MTAPVVLALNRVRVRYGATLAVDGVTLDVHRGEIVGLLGPNGSGKSSTLAAAGGVIDPVEGTVAIGGVGRDRDPARFAARVGLVPQEPALYDELSADANLAFFGRLYGLRGCVLGARVERALRVARLTDRRHDRVGTFSGGMKQRLNLVAALLHDPPVLLLDEPTASLDPASRDALFGTLHDLRESGHAILLSTHHLDEAEHGCDRIAVLEKGRLVACGRPADLIRNQPSGRAVLYAHLRDALPKFFQKSLRRRVGPGVEVEITGRRLRLAAATQEELGRALAVVLSDGIVLDTFRTPPGRLEHLLRGHQNAPHSESHVPS</sequence>
<evidence type="ECO:0000256" key="2">
    <source>
        <dbReference type="ARBA" id="ARBA00022448"/>
    </source>
</evidence>
<dbReference type="EMBL" id="NIDE01000002">
    <property type="protein sequence ID" value="OWK45697.1"/>
    <property type="molecule type" value="Genomic_DNA"/>
</dbReference>
<gene>
    <name evidence="7" type="ORF">FRUB_02028</name>
</gene>
<dbReference type="PANTHER" id="PTHR42711:SF5">
    <property type="entry name" value="ABC TRANSPORTER ATP-BINDING PROTEIN NATA"/>
    <property type="match status" value="1"/>
</dbReference>
<dbReference type="RefSeq" id="WP_088253385.1">
    <property type="nucleotide sequence ID" value="NZ_NIDE01000002.1"/>
</dbReference>
<evidence type="ECO:0000256" key="5">
    <source>
        <dbReference type="ARBA" id="ARBA00022840"/>
    </source>
</evidence>
<comment type="caution">
    <text evidence="7">The sequence shown here is derived from an EMBL/GenBank/DDBJ whole genome shotgun (WGS) entry which is preliminary data.</text>
</comment>
<dbReference type="PANTHER" id="PTHR42711">
    <property type="entry name" value="ABC TRANSPORTER ATP-BINDING PROTEIN"/>
    <property type="match status" value="1"/>
</dbReference>